<dbReference type="EMBL" id="ML213504">
    <property type="protein sequence ID" value="TFK55709.1"/>
    <property type="molecule type" value="Genomic_DNA"/>
</dbReference>
<keyword evidence="3" id="KW-1185">Reference proteome</keyword>
<name>A0A5C3NCZ1_9AGAM</name>
<dbReference type="Proteomes" id="UP000305948">
    <property type="component" value="Unassembled WGS sequence"/>
</dbReference>
<gene>
    <name evidence="2" type="ORF">OE88DRAFT_650277</name>
</gene>
<evidence type="ECO:0000256" key="1">
    <source>
        <dbReference type="SAM" id="Phobius"/>
    </source>
</evidence>
<accession>A0A5C3NCZ1</accession>
<feature type="transmembrane region" description="Helical" evidence="1">
    <location>
        <begin position="12"/>
        <end position="34"/>
    </location>
</feature>
<protein>
    <submittedName>
        <fullName evidence="2">Uncharacterized protein</fullName>
    </submittedName>
</protein>
<sequence length="78" mass="8794">MVESRPSSMTSASHFIEVVAIVISFCYVVLLLVLSVRPVFRYFRDCTETAVVCPYSYLTETDFSLACATDVYIYTSCL</sequence>
<evidence type="ECO:0000313" key="3">
    <source>
        <dbReference type="Proteomes" id="UP000305948"/>
    </source>
</evidence>
<keyword evidence="1" id="KW-0812">Transmembrane</keyword>
<reference evidence="2 3" key="1">
    <citation type="journal article" date="2019" name="Nat. Ecol. Evol.">
        <title>Megaphylogeny resolves global patterns of mushroom evolution.</title>
        <authorList>
            <person name="Varga T."/>
            <person name="Krizsan K."/>
            <person name="Foldi C."/>
            <person name="Dima B."/>
            <person name="Sanchez-Garcia M."/>
            <person name="Sanchez-Ramirez S."/>
            <person name="Szollosi G.J."/>
            <person name="Szarkandi J.G."/>
            <person name="Papp V."/>
            <person name="Albert L."/>
            <person name="Andreopoulos W."/>
            <person name="Angelini C."/>
            <person name="Antonin V."/>
            <person name="Barry K.W."/>
            <person name="Bougher N.L."/>
            <person name="Buchanan P."/>
            <person name="Buyck B."/>
            <person name="Bense V."/>
            <person name="Catcheside P."/>
            <person name="Chovatia M."/>
            <person name="Cooper J."/>
            <person name="Damon W."/>
            <person name="Desjardin D."/>
            <person name="Finy P."/>
            <person name="Geml J."/>
            <person name="Haridas S."/>
            <person name="Hughes K."/>
            <person name="Justo A."/>
            <person name="Karasinski D."/>
            <person name="Kautmanova I."/>
            <person name="Kiss B."/>
            <person name="Kocsube S."/>
            <person name="Kotiranta H."/>
            <person name="LaButti K.M."/>
            <person name="Lechner B.E."/>
            <person name="Liimatainen K."/>
            <person name="Lipzen A."/>
            <person name="Lukacs Z."/>
            <person name="Mihaltcheva S."/>
            <person name="Morgado L.N."/>
            <person name="Niskanen T."/>
            <person name="Noordeloos M.E."/>
            <person name="Ohm R.A."/>
            <person name="Ortiz-Santana B."/>
            <person name="Ovrebo C."/>
            <person name="Racz N."/>
            <person name="Riley R."/>
            <person name="Savchenko A."/>
            <person name="Shiryaev A."/>
            <person name="Soop K."/>
            <person name="Spirin V."/>
            <person name="Szebenyi C."/>
            <person name="Tomsovsky M."/>
            <person name="Tulloss R.E."/>
            <person name="Uehling J."/>
            <person name="Grigoriev I.V."/>
            <person name="Vagvolgyi C."/>
            <person name="Papp T."/>
            <person name="Martin F.M."/>
            <person name="Miettinen O."/>
            <person name="Hibbett D.S."/>
            <person name="Nagy L.G."/>
        </authorList>
    </citation>
    <scope>NUCLEOTIDE SEQUENCE [LARGE SCALE GENOMIC DNA]</scope>
    <source>
        <strain evidence="2 3">OMC1185</strain>
    </source>
</reference>
<keyword evidence="1" id="KW-1133">Transmembrane helix</keyword>
<keyword evidence="1" id="KW-0472">Membrane</keyword>
<proteinExistence type="predicted"/>
<evidence type="ECO:0000313" key="2">
    <source>
        <dbReference type="EMBL" id="TFK55709.1"/>
    </source>
</evidence>
<organism evidence="2 3">
    <name type="scientific">Heliocybe sulcata</name>
    <dbReference type="NCBI Taxonomy" id="5364"/>
    <lineage>
        <taxon>Eukaryota</taxon>
        <taxon>Fungi</taxon>
        <taxon>Dikarya</taxon>
        <taxon>Basidiomycota</taxon>
        <taxon>Agaricomycotina</taxon>
        <taxon>Agaricomycetes</taxon>
        <taxon>Gloeophyllales</taxon>
        <taxon>Gloeophyllaceae</taxon>
        <taxon>Heliocybe</taxon>
    </lineage>
</organism>
<dbReference type="AlphaFoldDB" id="A0A5C3NCZ1"/>